<dbReference type="GO" id="GO:0004074">
    <property type="term" value="F:biliverdin reductase [NAD(P)H] activity"/>
    <property type="evidence" value="ECO:0007669"/>
    <property type="project" value="TreeGrafter"/>
</dbReference>
<feature type="domain" description="NAD(P)-binding" evidence="3">
    <location>
        <begin position="11"/>
        <end position="211"/>
    </location>
</feature>
<keyword evidence="5" id="KW-1185">Reference proteome</keyword>
<dbReference type="AlphaFoldDB" id="A0A8H4W4L0"/>
<organism evidence="4 5">
    <name type="scientific">Cudoniella acicularis</name>
    <dbReference type="NCBI Taxonomy" id="354080"/>
    <lineage>
        <taxon>Eukaryota</taxon>
        <taxon>Fungi</taxon>
        <taxon>Dikarya</taxon>
        <taxon>Ascomycota</taxon>
        <taxon>Pezizomycotina</taxon>
        <taxon>Leotiomycetes</taxon>
        <taxon>Helotiales</taxon>
        <taxon>Tricladiaceae</taxon>
        <taxon>Cudoniella</taxon>
    </lineage>
</organism>
<dbReference type="GO" id="GO:0042602">
    <property type="term" value="F:riboflavin reductase (NADPH) activity"/>
    <property type="evidence" value="ECO:0007669"/>
    <property type="project" value="TreeGrafter"/>
</dbReference>
<dbReference type="Gene3D" id="3.40.50.720">
    <property type="entry name" value="NAD(P)-binding Rossmann-like Domain"/>
    <property type="match status" value="1"/>
</dbReference>
<gene>
    <name evidence="4" type="ORF">G7Y89_g4548</name>
</gene>
<dbReference type="SUPFAM" id="SSF51735">
    <property type="entry name" value="NAD(P)-binding Rossmann-fold domains"/>
    <property type="match status" value="1"/>
</dbReference>
<feature type="region of interest" description="Disordered" evidence="2">
    <location>
        <begin position="374"/>
        <end position="397"/>
    </location>
</feature>
<evidence type="ECO:0000313" key="5">
    <source>
        <dbReference type="Proteomes" id="UP000566819"/>
    </source>
</evidence>
<evidence type="ECO:0000259" key="3">
    <source>
        <dbReference type="Pfam" id="PF13460"/>
    </source>
</evidence>
<dbReference type="PANTHER" id="PTHR43355:SF2">
    <property type="entry name" value="FLAVIN REDUCTASE (NADPH)"/>
    <property type="match status" value="1"/>
</dbReference>
<dbReference type="InterPro" id="IPR016040">
    <property type="entry name" value="NAD(P)-bd_dom"/>
</dbReference>
<protein>
    <recommendedName>
        <fullName evidence="3">NAD(P)-binding domain-containing protein</fullName>
    </recommendedName>
</protein>
<reference evidence="4 5" key="1">
    <citation type="submission" date="2020-03" db="EMBL/GenBank/DDBJ databases">
        <title>Draft Genome Sequence of Cudoniella acicularis.</title>
        <authorList>
            <person name="Buettner E."/>
            <person name="Kellner H."/>
        </authorList>
    </citation>
    <scope>NUCLEOTIDE SEQUENCE [LARGE SCALE GENOMIC DNA]</scope>
    <source>
        <strain evidence="4 5">DSM 108380</strain>
    </source>
</reference>
<evidence type="ECO:0000256" key="1">
    <source>
        <dbReference type="ARBA" id="ARBA00038376"/>
    </source>
</evidence>
<dbReference type="Proteomes" id="UP000566819">
    <property type="component" value="Unassembled WGS sequence"/>
</dbReference>
<comment type="caution">
    <text evidence="4">The sequence shown here is derived from an EMBL/GenBank/DDBJ whole genome shotgun (WGS) entry which is preliminary data.</text>
</comment>
<dbReference type="InterPro" id="IPR036291">
    <property type="entry name" value="NAD(P)-bd_dom_sf"/>
</dbReference>
<accession>A0A8H4W4L0</accession>
<dbReference type="PANTHER" id="PTHR43355">
    <property type="entry name" value="FLAVIN REDUCTASE (NADPH)"/>
    <property type="match status" value="1"/>
</dbReference>
<evidence type="ECO:0000313" key="4">
    <source>
        <dbReference type="EMBL" id="KAF4633567.1"/>
    </source>
</evidence>
<name>A0A8H4W4L0_9HELO</name>
<dbReference type="Pfam" id="PF13460">
    <property type="entry name" value="NAD_binding_10"/>
    <property type="match status" value="1"/>
</dbReference>
<dbReference type="EMBL" id="JAAMPI010000249">
    <property type="protein sequence ID" value="KAF4633567.1"/>
    <property type="molecule type" value="Genomic_DNA"/>
</dbReference>
<feature type="compositionally biased region" description="Low complexity" evidence="2">
    <location>
        <begin position="379"/>
        <end position="397"/>
    </location>
</feature>
<evidence type="ECO:0000256" key="2">
    <source>
        <dbReference type="SAM" id="MobiDB-lite"/>
    </source>
</evidence>
<comment type="similarity">
    <text evidence="1">Belongs to the avfA family.</text>
</comment>
<dbReference type="InterPro" id="IPR051606">
    <property type="entry name" value="Polyketide_Oxido-like"/>
</dbReference>
<dbReference type="OrthoDB" id="10254221at2759"/>
<proteinExistence type="inferred from homology"/>
<sequence>MTERHHILLLGGTGICGLIFTQAALEAGHKLTLYVRTPSKIPTELLSNANLSIIQGDLGDVDGLKKAASCGADVFISLAGPTLGKREGTPITSALKTLYPLLLENGTTKRVMILSTASYSAPEDTRSFKWWVAINCYIKIIGGDTYEEITGVAQETVALGEKIPWTVFRVPLLNGTKLGENDGEVHASFVGDSKGRDRLNLDRGRLAHWILNELFPLQFLFNFQSRNLLSSPWFLKTNILRNDLPTHHTKVLCGALHRRHAAASSQAFAFIYPSPASTSLTVQDGDKLVVSWTADFSSSTSNMALNCGQNATFSNGQATEIGVQTWTNVSTSLTYNVAYNAKDGENEYCRVCAGAGGQYCSGIFHIVPASTGHTSTTHGANGTSSSSPSSTATPSNATTLLDRSPVLLRRQALLRLRSLQVRGVLRHIWVVSSC</sequence>